<dbReference type="STRING" id="258533.BN977_05178"/>
<dbReference type="PROSITE" id="PS50011">
    <property type="entry name" value="PROTEIN_KINASE_DOM"/>
    <property type="match status" value="1"/>
</dbReference>
<dbReference type="Pfam" id="PF00069">
    <property type="entry name" value="Pkinase"/>
    <property type="match status" value="1"/>
</dbReference>
<evidence type="ECO:0000256" key="16">
    <source>
        <dbReference type="SAM" id="Phobius"/>
    </source>
</evidence>
<accession>W9B5P2</accession>
<dbReference type="InterPro" id="IPR000719">
    <property type="entry name" value="Prot_kinase_dom"/>
</dbReference>
<dbReference type="FunFam" id="1.10.510.10:FF:000021">
    <property type="entry name" value="Serine/threonine protein kinase"/>
    <property type="match status" value="1"/>
</dbReference>
<keyword evidence="11 16" id="KW-1133">Transmembrane helix</keyword>
<dbReference type="Gene3D" id="3.30.200.20">
    <property type="entry name" value="Phosphorylase Kinase, domain 1"/>
    <property type="match status" value="1"/>
</dbReference>
<dbReference type="GO" id="GO:0005886">
    <property type="term" value="C:plasma membrane"/>
    <property type="evidence" value="ECO:0007669"/>
    <property type="project" value="UniProtKB-SubCell"/>
</dbReference>
<keyword evidence="8 15" id="KW-0547">Nucleotide-binding</keyword>
<evidence type="ECO:0000256" key="8">
    <source>
        <dbReference type="ARBA" id="ARBA00022741"/>
    </source>
</evidence>
<evidence type="ECO:0000256" key="3">
    <source>
        <dbReference type="ARBA" id="ARBA00022475"/>
    </source>
</evidence>
<evidence type="ECO:0000256" key="4">
    <source>
        <dbReference type="ARBA" id="ARBA00022527"/>
    </source>
</evidence>
<dbReference type="SMART" id="SM00220">
    <property type="entry name" value="S_TKc"/>
    <property type="match status" value="1"/>
</dbReference>
<protein>
    <recommendedName>
        <fullName evidence="2">non-specific serine/threonine protein kinase</fullName>
        <ecNumber evidence="2">2.7.11.1</ecNumber>
    </recommendedName>
</protein>
<evidence type="ECO:0000256" key="11">
    <source>
        <dbReference type="ARBA" id="ARBA00022989"/>
    </source>
</evidence>
<evidence type="ECO:0000259" key="17">
    <source>
        <dbReference type="PROSITE" id="PS50011"/>
    </source>
</evidence>
<evidence type="ECO:0000313" key="19">
    <source>
        <dbReference type="Proteomes" id="UP000028870"/>
    </source>
</evidence>
<evidence type="ECO:0000256" key="9">
    <source>
        <dbReference type="ARBA" id="ARBA00022777"/>
    </source>
</evidence>
<evidence type="ECO:0000256" key="13">
    <source>
        <dbReference type="ARBA" id="ARBA00047899"/>
    </source>
</evidence>
<keyword evidence="6" id="KW-0808">Transferase</keyword>
<keyword evidence="4 18" id="KW-0723">Serine/threonine-protein kinase</keyword>
<comment type="catalytic activity">
    <reaction evidence="13">
        <text>L-threonyl-[protein] + ATP = O-phospho-L-threonyl-[protein] + ADP + H(+)</text>
        <dbReference type="Rhea" id="RHEA:46608"/>
        <dbReference type="Rhea" id="RHEA-COMP:11060"/>
        <dbReference type="Rhea" id="RHEA-COMP:11605"/>
        <dbReference type="ChEBI" id="CHEBI:15378"/>
        <dbReference type="ChEBI" id="CHEBI:30013"/>
        <dbReference type="ChEBI" id="CHEBI:30616"/>
        <dbReference type="ChEBI" id="CHEBI:61977"/>
        <dbReference type="ChEBI" id="CHEBI:456216"/>
        <dbReference type="EC" id="2.7.11.1"/>
    </reaction>
</comment>
<dbReference type="EMBL" id="CCBB010000003">
    <property type="protein sequence ID" value="CDO10347.1"/>
    <property type="molecule type" value="Genomic_DNA"/>
</dbReference>
<keyword evidence="9 18" id="KW-0418">Kinase</keyword>
<dbReference type="SUPFAM" id="SSF56112">
    <property type="entry name" value="Protein kinase-like (PK-like)"/>
    <property type="match status" value="1"/>
</dbReference>
<keyword evidence="5" id="KW-0597">Phosphoprotein</keyword>
<keyword evidence="12 16" id="KW-0472">Membrane</keyword>
<dbReference type="GO" id="GO:0005524">
    <property type="term" value="F:ATP binding"/>
    <property type="evidence" value="ECO:0007669"/>
    <property type="project" value="UniProtKB-UniRule"/>
</dbReference>
<evidence type="ECO:0000256" key="7">
    <source>
        <dbReference type="ARBA" id="ARBA00022692"/>
    </source>
</evidence>
<evidence type="ECO:0000256" key="14">
    <source>
        <dbReference type="ARBA" id="ARBA00048679"/>
    </source>
</evidence>
<dbReference type="eggNOG" id="COG0515">
    <property type="taxonomic scope" value="Bacteria"/>
</dbReference>
<dbReference type="InterPro" id="IPR011009">
    <property type="entry name" value="Kinase-like_dom_sf"/>
</dbReference>
<evidence type="ECO:0000256" key="1">
    <source>
        <dbReference type="ARBA" id="ARBA00004162"/>
    </source>
</evidence>
<keyword evidence="3" id="KW-1003">Cell membrane</keyword>
<dbReference type="AlphaFoldDB" id="W9B5P2"/>
<sequence>MGLLVYRESVQGTPFGRYQLIELLGRGGMGEVWRAYDTEIDRIVALKMLLPHFARDPDYEKRFRREARAAARLDDPHIVPIHDVGEIDGRLYVTMRLINGADLQTLINNGPLEPARAVYIIGQIATALHSAHQAGLVHRDVKPSNILLGDNDFAYLIDFGIARANTDTALTSANTTVGTWAYMAPERFSTGESGPSADIYALTCVLYQCLTGNLPFPGDTLEQVAVSHMMMPPPRPSQDLPTIPTAMDQVIATGLAKQPTDRFPTTVDLAGAAQRALIYPTDAAPTQAWTPPPKPEKANRTGLILTAVAAVVVLVAGGVAASLALAKKDTPAAAPSTTSTTSTAPAAPAFGGVYQAVFSAPTLIDGGPLDGAKPSTAMWAVRSTCRPDGCVAVAERQSGDGGPPVAKLEFDQIDGQWVAVALAAEQCHDIADEIWYVFTLRERPDGALTGQFTGTAGNSCSGRATITFNRTTDVDPATLPDPAALPARVVSPAEGLRGSYRSTRTFRNGLPPIQGDYTVRTDCLRTGERCMSYFHKPEDYRPLLFANGTWSLNSQSEAVCDGTVIKLTATGQYPLPQPVQNPINLLLGHGTWEESAPCAMKTEFDETFTRTGD</sequence>
<gene>
    <name evidence="18" type="ORF">BN977_05178</name>
</gene>
<evidence type="ECO:0000256" key="6">
    <source>
        <dbReference type="ARBA" id="ARBA00022679"/>
    </source>
</evidence>
<keyword evidence="7 16" id="KW-0812">Transmembrane</keyword>
<proteinExistence type="predicted"/>
<dbReference type="GO" id="GO:0045717">
    <property type="term" value="P:negative regulation of fatty acid biosynthetic process"/>
    <property type="evidence" value="ECO:0007669"/>
    <property type="project" value="UniProtKB-ARBA"/>
</dbReference>
<dbReference type="FunFam" id="3.30.200.20:FF:000035">
    <property type="entry name" value="Serine/threonine protein kinase Stk1"/>
    <property type="match status" value="1"/>
</dbReference>
<feature type="domain" description="Protein kinase" evidence="17">
    <location>
        <begin position="18"/>
        <end position="278"/>
    </location>
</feature>
<organism evidence="18 19">
    <name type="scientific">Mycolicibacterium cosmeticum</name>
    <dbReference type="NCBI Taxonomy" id="258533"/>
    <lineage>
        <taxon>Bacteria</taxon>
        <taxon>Bacillati</taxon>
        <taxon>Actinomycetota</taxon>
        <taxon>Actinomycetes</taxon>
        <taxon>Mycobacteriales</taxon>
        <taxon>Mycobacteriaceae</taxon>
        <taxon>Mycolicibacterium</taxon>
    </lineage>
</organism>
<dbReference type="PROSITE" id="PS00107">
    <property type="entry name" value="PROTEIN_KINASE_ATP"/>
    <property type="match status" value="1"/>
</dbReference>
<keyword evidence="19" id="KW-1185">Reference proteome</keyword>
<dbReference type="InterPro" id="IPR017441">
    <property type="entry name" value="Protein_kinase_ATP_BS"/>
</dbReference>
<dbReference type="EC" id="2.7.11.1" evidence="2"/>
<dbReference type="PANTHER" id="PTHR43289">
    <property type="entry name" value="MITOGEN-ACTIVATED PROTEIN KINASE KINASE KINASE 20-RELATED"/>
    <property type="match status" value="1"/>
</dbReference>
<feature type="binding site" evidence="15">
    <location>
        <position position="47"/>
    </location>
    <ligand>
        <name>ATP</name>
        <dbReference type="ChEBI" id="CHEBI:30616"/>
    </ligand>
</feature>
<comment type="subcellular location">
    <subcellularLocation>
        <location evidence="1">Cell membrane</location>
        <topology evidence="1">Single-pass membrane protein</topology>
    </subcellularLocation>
</comment>
<evidence type="ECO:0000256" key="5">
    <source>
        <dbReference type="ARBA" id="ARBA00022553"/>
    </source>
</evidence>
<evidence type="ECO:0000313" key="18">
    <source>
        <dbReference type="EMBL" id="CDO10347.1"/>
    </source>
</evidence>
<dbReference type="PANTHER" id="PTHR43289:SF6">
    <property type="entry name" value="SERINE_THREONINE-PROTEIN KINASE NEKL-3"/>
    <property type="match status" value="1"/>
</dbReference>
<feature type="transmembrane region" description="Helical" evidence="16">
    <location>
        <begin position="303"/>
        <end position="326"/>
    </location>
</feature>
<comment type="catalytic activity">
    <reaction evidence="14">
        <text>L-seryl-[protein] + ATP = O-phospho-L-seryl-[protein] + ADP + H(+)</text>
        <dbReference type="Rhea" id="RHEA:17989"/>
        <dbReference type="Rhea" id="RHEA-COMP:9863"/>
        <dbReference type="Rhea" id="RHEA-COMP:11604"/>
        <dbReference type="ChEBI" id="CHEBI:15378"/>
        <dbReference type="ChEBI" id="CHEBI:29999"/>
        <dbReference type="ChEBI" id="CHEBI:30616"/>
        <dbReference type="ChEBI" id="CHEBI:83421"/>
        <dbReference type="ChEBI" id="CHEBI:456216"/>
        <dbReference type="EC" id="2.7.11.1"/>
    </reaction>
</comment>
<evidence type="ECO:0000256" key="2">
    <source>
        <dbReference type="ARBA" id="ARBA00012513"/>
    </source>
</evidence>
<name>W9B5P2_MYCCO</name>
<dbReference type="GO" id="GO:0004674">
    <property type="term" value="F:protein serine/threonine kinase activity"/>
    <property type="evidence" value="ECO:0007669"/>
    <property type="project" value="UniProtKB-KW"/>
</dbReference>
<reference evidence="18" key="1">
    <citation type="submission" date="2014-03" db="EMBL/GenBank/DDBJ databases">
        <title>Draft Genome Sequence of Mycobacterium cosmeticum DSM 44829.</title>
        <authorList>
            <person name="Croce O."/>
            <person name="Robert C."/>
            <person name="Raoult D."/>
            <person name="Drancourt M."/>
        </authorList>
    </citation>
    <scope>NUCLEOTIDE SEQUENCE [LARGE SCALE GENOMIC DNA]</scope>
    <source>
        <strain evidence="18">DSM 44829</strain>
    </source>
</reference>
<keyword evidence="10 15" id="KW-0067">ATP-binding</keyword>
<dbReference type="PROSITE" id="PS00108">
    <property type="entry name" value="PROTEIN_KINASE_ST"/>
    <property type="match status" value="1"/>
</dbReference>
<evidence type="ECO:0000256" key="10">
    <source>
        <dbReference type="ARBA" id="ARBA00022840"/>
    </source>
</evidence>
<dbReference type="CDD" id="cd14014">
    <property type="entry name" value="STKc_PknB_like"/>
    <property type="match status" value="1"/>
</dbReference>
<dbReference type="InterPro" id="IPR008271">
    <property type="entry name" value="Ser/Thr_kinase_AS"/>
</dbReference>
<reference evidence="18" key="2">
    <citation type="submission" date="2014-03" db="EMBL/GenBank/DDBJ databases">
        <authorList>
            <person name="Urmite Genomes"/>
        </authorList>
    </citation>
    <scope>NUCLEOTIDE SEQUENCE</scope>
    <source>
        <strain evidence="18">DSM 44829</strain>
    </source>
</reference>
<dbReference type="Gene3D" id="1.10.510.10">
    <property type="entry name" value="Transferase(Phosphotransferase) domain 1"/>
    <property type="match status" value="1"/>
</dbReference>
<evidence type="ECO:0000256" key="12">
    <source>
        <dbReference type="ARBA" id="ARBA00023136"/>
    </source>
</evidence>
<comment type="caution">
    <text evidence="18">The sequence shown here is derived from an EMBL/GenBank/DDBJ whole genome shotgun (WGS) entry which is preliminary data.</text>
</comment>
<dbReference type="Proteomes" id="UP000028870">
    <property type="component" value="Unassembled WGS sequence"/>
</dbReference>
<evidence type="ECO:0000256" key="15">
    <source>
        <dbReference type="PROSITE-ProRule" id="PRU10141"/>
    </source>
</evidence>